<evidence type="ECO:0000313" key="5">
    <source>
        <dbReference type="Proteomes" id="UP000039021"/>
    </source>
</evidence>
<dbReference type="Proteomes" id="UP000039217">
    <property type="component" value="Unassembled WGS sequence"/>
</dbReference>
<evidence type="ECO:0000313" key="7">
    <source>
        <dbReference type="Proteomes" id="UP000049023"/>
    </source>
</evidence>
<evidence type="ECO:0000313" key="3">
    <source>
        <dbReference type="EMBL" id="CNW70999.1"/>
    </source>
</evidence>
<proteinExistence type="predicted"/>
<reference evidence="4" key="1">
    <citation type="submission" date="2015-03" db="EMBL/GenBank/DDBJ databases">
        <authorList>
            <consortium name="Pathogen Informatics"/>
            <person name="Murphy D."/>
        </authorList>
    </citation>
    <scope>NUCLEOTIDE SEQUENCE</scope>
    <source>
        <strain evidence="4">N09902308</strain>
    </source>
</reference>
<evidence type="ECO:0000313" key="4">
    <source>
        <dbReference type="EMBL" id="COZ56934.1"/>
    </source>
</evidence>
<dbReference type="Proteomes" id="UP000049023">
    <property type="component" value="Unassembled WGS sequence"/>
</dbReference>
<reference evidence="5 6" key="2">
    <citation type="submission" date="2015-03" db="EMBL/GenBank/DDBJ databases">
        <authorList>
            <consortium name="Pathogen Informatics"/>
        </authorList>
    </citation>
    <scope>NUCLEOTIDE SEQUENCE [LARGE SCALE GENOMIC DNA]</scope>
    <source>
        <strain evidence="2 7">Bir 187</strain>
        <strain evidence="3 6">D00501624</strain>
        <strain evidence="5">N09902308</strain>
    </source>
</reference>
<evidence type="ECO:0000256" key="1">
    <source>
        <dbReference type="SAM" id="MobiDB-lite"/>
    </source>
</evidence>
<feature type="compositionally biased region" description="Polar residues" evidence="1">
    <location>
        <begin position="8"/>
        <end position="22"/>
    </location>
</feature>
<organism evidence="3 6">
    <name type="scientific">Mycobacterium tuberculosis</name>
    <dbReference type="NCBI Taxonomy" id="1773"/>
    <lineage>
        <taxon>Bacteria</taxon>
        <taxon>Bacillati</taxon>
        <taxon>Actinomycetota</taxon>
        <taxon>Actinomycetes</taxon>
        <taxon>Mycobacteriales</taxon>
        <taxon>Mycobacteriaceae</taxon>
        <taxon>Mycobacterium</taxon>
        <taxon>Mycobacterium tuberculosis complex</taxon>
    </lineage>
</organism>
<name>A0A655FZG4_MYCTX</name>
<evidence type="ECO:0000313" key="6">
    <source>
        <dbReference type="Proteomes" id="UP000039217"/>
    </source>
</evidence>
<dbReference type="EMBL" id="CNFU01001642">
    <property type="protein sequence ID" value="CKT61908.1"/>
    <property type="molecule type" value="Genomic_DNA"/>
</dbReference>
<dbReference type="EMBL" id="CQQC01002314">
    <property type="protein sequence ID" value="CNW70999.1"/>
    <property type="molecule type" value="Genomic_DNA"/>
</dbReference>
<accession>A0A655FZG4</accession>
<dbReference type="AlphaFoldDB" id="A0A655FZG4"/>
<evidence type="ECO:0000313" key="2">
    <source>
        <dbReference type="EMBL" id="CKT61908.1"/>
    </source>
</evidence>
<dbReference type="EMBL" id="CSBK01002182">
    <property type="protein sequence ID" value="COZ56934.1"/>
    <property type="molecule type" value="Genomic_DNA"/>
</dbReference>
<gene>
    <name evidence="3" type="ORF">ERS007661_04215</name>
    <name evidence="4" type="ORF">ERS007739_03906</name>
    <name evidence="2" type="ORF">ERS027661_04580</name>
</gene>
<protein>
    <submittedName>
        <fullName evidence="3">Uncharacterized protein</fullName>
    </submittedName>
</protein>
<feature type="region of interest" description="Disordered" evidence="1">
    <location>
        <begin position="1"/>
        <end position="22"/>
    </location>
</feature>
<dbReference type="Proteomes" id="UP000039021">
    <property type="component" value="Unassembled WGS sequence"/>
</dbReference>
<sequence>MSPVPSVLPSSTQTTWSKTDRTSVTTLPITAASLKAGMTTQTSE</sequence>